<dbReference type="GO" id="GO:0044550">
    <property type="term" value="P:secondary metabolite biosynthetic process"/>
    <property type="evidence" value="ECO:0007669"/>
    <property type="project" value="UniProtKB-ARBA"/>
</dbReference>
<comment type="caution">
    <text evidence="7">The sequence shown here is derived from an EMBL/GenBank/DDBJ whole genome shotgun (WGS) entry which is preliminary data.</text>
</comment>
<organism evidence="7 8">
    <name type="scientific">Marilutibacter spongiae</name>
    <dbReference type="NCBI Taxonomy" id="2025720"/>
    <lineage>
        <taxon>Bacteria</taxon>
        <taxon>Pseudomonadati</taxon>
        <taxon>Pseudomonadota</taxon>
        <taxon>Gammaproteobacteria</taxon>
        <taxon>Lysobacterales</taxon>
        <taxon>Lysobacteraceae</taxon>
        <taxon>Marilutibacter</taxon>
    </lineage>
</organism>
<evidence type="ECO:0000256" key="2">
    <source>
        <dbReference type="ARBA" id="ARBA00006432"/>
    </source>
</evidence>
<dbReference type="InterPro" id="IPR020806">
    <property type="entry name" value="PKS_PP-bd"/>
</dbReference>
<dbReference type="FunFam" id="3.40.50.980:FF:000001">
    <property type="entry name" value="Non-ribosomal peptide synthetase"/>
    <property type="match status" value="1"/>
</dbReference>
<dbReference type="PROSITE" id="PS50075">
    <property type="entry name" value="CARRIER"/>
    <property type="match status" value="2"/>
</dbReference>
<dbReference type="SUPFAM" id="SSF56801">
    <property type="entry name" value="Acetyl-CoA synthetase-like"/>
    <property type="match status" value="3"/>
</dbReference>
<dbReference type="NCBIfam" id="NF003417">
    <property type="entry name" value="PRK04813.1"/>
    <property type="match status" value="3"/>
</dbReference>
<dbReference type="InterPro" id="IPR000873">
    <property type="entry name" value="AMP-dep_synth/lig_dom"/>
</dbReference>
<evidence type="ECO:0000256" key="5">
    <source>
        <dbReference type="ARBA" id="ARBA00022737"/>
    </source>
</evidence>
<dbReference type="Pfam" id="PF13193">
    <property type="entry name" value="AMP-binding_C"/>
    <property type="match status" value="2"/>
</dbReference>
<evidence type="ECO:0000256" key="4">
    <source>
        <dbReference type="ARBA" id="ARBA00022553"/>
    </source>
</evidence>
<accession>A0A7W3TQ71</accession>
<evidence type="ECO:0000256" key="3">
    <source>
        <dbReference type="ARBA" id="ARBA00022450"/>
    </source>
</evidence>
<dbReference type="NCBIfam" id="TIGR01720">
    <property type="entry name" value="NRPS-para261"/>
    <property type="match status" value="1"/>
</dbReference>
<comment type="cofactor">
    <cofactor evidence="1">
        <name>pantetheine 4'-phosphate</name>
        <dbReference type="ChEBI" id="CHEBI:47942"/>
    </cofactor>
</comment>
<dbReference type="PROSITE" id="PS00012">
    <property type="entry name" value="PHOSPHOPANTETHEINE"/>
    <property type="match status" value="2"/>
</dbReference>
<dbReference type="SUPFAM" id="SSF47336">
    <property type="entry name" value="ACP-like"/>
    <property type="match status" value="2"/>
</dbReference>
<feature type="domain" description="Carrier" evidence="6">
    <location>
        <begin position="1043"/>
        <end position="1118"/>
    </location>
</feature>
<dbReference type="GO" id="GO:0043041">
    <property type="term" value="P:amino acid activation for nonribosomal peptide biosynthetic process"/>
    <property type="evidence" value="ECO:0007669"/>
    <property type="project" value="TreeGrafter"/>
</dbReference>
<keyword evidence="3" id="KW-0596">Phosphopantetheine</keyword>
<keyword evidence="4" id="KW-0597">Phosphoprotein</keyword>
<dbReference type="Gene3D" id="3.40.50.980">
    <property type="match status" value="4"/>
</dbReference>
<evidence type="ECO:0000313" key="7">
    <source>
        <dbReference type="EMBL" id="MBB1062164.1"/>
    </source>
</evidence>
<dbReference type="Pfam" id="PF00668">
    <property type="entry name" value="Condensation"/>
    <property type="match status" value="4"/>
</dbReference>
<dbReference type="PANTHER" id="PTHR45527">
    <property type="entry name" value="NONRIBOSOMAL PEPTIDE SYNTHETASE"/>
    <property type="match status" value="1"/>
</dbReference>
<dbReference type="Gene3D" id="2.30.38.10">
    <property type="entry name" value="Luciferase, Domain 3"/>
    <property type="match status" value="2"/>
</dbReference>
<dbReference type="Gene3D" id="3.30.559.10">
    <property type="entry name" value="Chloramphenicol acetyltransferase-like domain"/>
    <property type="match status" value="4"/>
</dbReference>
<dbReference type="PROSITE" id="PS00455">
    <property type="entry name" value="AMP_BINDING"/>
    <property type="match status" value="1"/>
</dbReference>
<dbReference type="SMART" id="SM00823">
    <property type="entry name" value="PKS_PP"/>
    <property type="match status" value="2"/>
</dbReference>
<dbReference type="InterPro" id="IPR025110">
    <property type="entry name" value="AMP-bd_C"/>
</dbReference>
<dbReference type="InterPro" id="IPR036736">
    <property type="entry name" value="ACP-like_sf"/>
</dbReference>
<dbReference type="CDD" id="cd19531">
    <property type="entry name" value="LCL_NRPS-like"/>
    <property type="match status" value="2"/>
</dbReference>
<keyword evidence="8" id="KW-1185">Reference proteome</keyword>
<dbReference type="SUPFAM" id="SSF52777">
    <property type="entry name" value="CoA-dependent acyltransferases"/>
    <property type="match status" value="8"/>
</dbReference>
<reference evidence="7 8" key="1">
    <citation type="submission" date="2020-08" db="EMBL/GenBank/DDBJ databases">
        <authorList>
            <person name="Xu S."/>
            <person name="Li A."/>
        </authorList>
    </citation>
    <scope>NUCLEOTIDE SEQUENCE [LARGE SCALE GENOMIC DNA]</scope>
    <source>
        <strain evidence="7 8">119BY6-57</strain>
    </source>
</reference>
<dbReference type="Proteomes" id="UP000523196">
    <property type="component" value="Unassembled WGS sequence"/>
</dbReference>
<dbReference type="InterPro" id="IPR010071">
    <property type="entry name" value="AA_adenyl_dom"/>
</dbReference>
<dbReference type="Gene3D" id="1.10.1200.10">
    <property type="entry name" value="ACP-like"/>
    <property type="match status" value="2"/>
</dbReference>
<dbReference type="RefSeq" id="WP_182688914.1">
    <property type="nucleotide sequence ID" value="NZ_JACHTF010000027.1"/>
</dbReference>
<dbReference type="InterPro" id="IPR001242">
    <property type="entry name" value="Condensation_dom"/>
</dbReference>
<dbReference type="EMBL" id="JACHTF010000027">
    <property type="protein sequence ID" value="MBB1062164.1"/>
    <property type="molecule type" value="Genomic_DNA"/>
</dbReference>
<dbReference type="InterPro" id="IPR010060">
    <property type="entry name" value="NRPS_synth"/>
</dbReference>
<evidence type="ECO:0000256" key="1">
    <source>
        <dbReference type="ARBA" id="ARBA00001957"/>
    </source>
</evidence>
<dbReference type="InterPro" id="IPR023213">
    <property type="entry name" value="CAT-like_dom_sf"/>
</dbReference>
<dbReference type="InterPro" id="IPR044894">
    <property type="entry name" value="TubC_N_sf"/>
</dbReference>
<evidence type="ECO:0000313" key="8">
    <source>
        <dbReference type="Proteomes" id="UP000523196"/>
    </source>
</evidence>
<dbReference type="InterPro" id="IPR009081">
    <property type="entry name" value="PP-bd_ACP"/>
</dbReference>
<dbReference type="GO" id="GO:0072330">
    <property type="term" value="P:monocarboxylic acid biosynthetic process"/>
    <property type="evidence" value="ECO:0007669"/>
    <property type="project" value="UniProtKB-ARBA"/>
</dbReference>
<dbReference type="GO" id="GO:0005737">
    <property type="term" value="C:cytoplasm"/>
    <property type="evidence" value="ECO:0007669"/>
    <property type="project" value="TreeGrafter"/>
</dbReference>
<dbReference type="CDD" id="cd19543">
    <property type="entry name" value="DCL_NRPS"/>
    <property type="match status" value="1"/>
</dbReference>
<feature type="non-terminal residue" evidence="7">
    <location>
        <position position="3205"/>
    </location>
</feature>
<proteinExistence type="inferred from homology"/>
<dbReference type="GO" id="GO:0003824">
    <property type="term" value="F:catalytic activity"/>
    <property type="evidence" value="ECO:0007669"/>
    <property type="project" value="InterPro"/>
</dbReference>
<dbReference type="InterPro" id="IPR020845">
    <property type="entry name" value="AMP-binding_CS"/>
</dbReference>
<dbReference type="InterPro" id="IPR006162">
    <property type="entry name" value="Ppantetheine_attach_site"/>
</dbReference>
<dbReference type="InterPro" id="IPR042099">
    <property type="entry name" value="ANL_N_sf"/>
</dbReference>
<dbReference type="Gene3D" id="1.10.10.1830">
    <property type="entry name" value="Non-ribosomal peptide synthase, adenylation domain"/>
    <property type="match status" value="1"/>
</dbReference>
<dbReference type="Pfam" id="PF00550">
    <property type="entry name" value="PP-binding"/>
    <property type="match status" value="2"/>
</dbReference>
<sequence length="3205" mass="346560">MRAAELIVLLNENGIFPHVVEGRLRTRSESDRIDPAIAALIREHKQALVEFLAEDAPASSGMPPIPRRGGDDVALSFAQERLWFVQALDAGAGDAYHMPAALRLSGRLDARVLKRALDRVVERHASLRTRFEEDAAYRVRARVEGEAVFDLRETDLSSHEAESASRIVDAIAFEDMHAPFDLARGPLVRGRLVKLSDEAHVLLVTQHHIVSDGWSRQVFVREVCALYAAFAEGRPDPLPPLPVDYGDYAHWQRERLGPSGVERDLGYWTRRLAGVPQVHALPLDRPRPPRAAYEGAALEFRLGRGVRDALAAIARAHDASLYMLLQAAFSALLARWGGEDDIVVGTPVSGRVHPDLEPMIGLFVNTLVLRTRVDGDASFLSLLEDTRVGVLEAFDHQDLPFESLVEALHPQRSLAHAPVCQLSFTHQVDAPTDMRMPGLAVSSMDDAYERARFELQVSAVESGEGIRFRWLYATRLFDAGTIASMGTALLRMLESISVDPGQPVARLPLLGQAERDARVNEGRGETPPLQANQAPHEAVAAFAARRPGDIAAVAPGGSVDYARLDALATRIAAAMHAAGVSRGDRIGICMARSVEMLASILAAGKLGAAYVPLDPSLPAARLAWILDDCRPARVLVHAATRDGGERLQATVPCLDVDALDASPCAAPAAVPVEDAAAAYLIYTSGSTGTPKGVSVSHGALRHYLDHAVREYLPGMEAAVVATPFSFDATVTSLLAPLLAGVPVVLLHEGHDETMSGLVERMAAPTPGLFKLTPSHLVALGHLAPAPSTTAHCIVVGGEALARNVVERFRARVLPNAVIVNEYGPTEATVGCTTWTDRGDAPVATASLPIGRPIAHARIHLLDAAGQPVPVGVAGEMHIAGPMLALGYFGRADLDRERFLPDPFDATPGARMYRSGDLARWRADGTLEYLGRCDLQVKVRGFRVELGEVEAVLATLPGVRAAIADARPDADAGLRLAAYLVAAGAGELDMADLRARTARQLPAYMVPSAWVQIAQVPLTPNGKVDRKALPEPGATPRVRADHVAPTRPLEHALAAIWAEVLAVDRVGLEDDFFELGGHSLLATRVVGEIASRLGKRVPMRLLFESSALGAFSEAVDRAETQVAVAIPRGEAGVPAPLSFAQQRFWFVDRLEQGSAQNNILSALRLEGALDLAALQQAYDALLARHDILRTTFEDIDGSARQRVHPMRPEAIVVEGPGSEAIGEADTWIREAVVAERARAFDLAGEWPIRCRLFQAGVDAHVLVLNVHHIASDGWSRGLMVRELVSLYAAALAGEAPDLPPLALQYADFARWQRDAAEGDALAPHLAYWRARLEGVPTTHSLPLDRSRPPQPSFVGARHAQRIGVAGSAGLKAIARRQGASLFMAVHAVLAVLVSRWSGEQDVVLGSPVVDRGHPALADLVGVFINSLVLRTDLSGSPAFAELLERVRASTLEAYEHQAVPFDLLVDELKPERSLNHPPLFQVSLTLHNLEAVELQAPGLRFTPVQAGTATARFDIELHVAEVGDELAVEWLYATDIFDASTIERMAASFDRLVAGIVADPACPVDALALVHGEQAARLRDCSVGAQVPLPDLCAHELFEAHAAADPEALAVECDGESLTYGELNARANRIAHYLVGEGVRPDDLVALCVDRSCEMLAGLLGILKAGAAYLPIDPNYPEERVAAMLEDAAIEHVLAQSSVLHALPVLAERQVLPLDEPLHAAMTGHLPATDIPVRERGLTPRHLAYSIHTSGSTGRPKGVLLEHRGLVNLAAYHRDRLGVGADSRVLAFASIGFDGAAWEWLMALANGASLHVCVEEDRRSVERLADLLAHRRITHAAIPPAVLAHLDADRDYALRVLVVSGEACEQALAWKWARRCRVCNSYGPSEATVAATHAEVRDGVPIDLGHPLPNVEAWVLDDAGGMQPVGVPGEICLGGAGLARGYLGHPGLTSRKFVAHPHRPGERLYRTGDKGAWSGSGTLRFLGRVDDQVKLRGFRIEPGEIEARLRQHAEVEDARVLVREDVPGDRRLVAYLVCVDRGDEAETNEVLLGKILRAHLRATLPDYMTPSAFVVLDAFPVTANGKLDKRRLPAPDYHAQQSHVAPRDATEARLAGIWQQVLGVEQVGVHDNFFEIGGDSILAIQVVSRANQAGMGLSTKQLFDAQSIAELALQVSAPTQVLAPQDASQGEQVLLPIHRLFFSISQAGRDHYNMAVLLTVPEGFDAAALEPITSALYARHDALRLRFDEVAAGEWHGRYATADSQLLADSVVRELLPADAGEAVAFIESRCDAWQDAFDLGVGPLFRLVHFRSPQGRAEDERLLVILHHAVVDGVSWRILLADLEAAYRQFRTSGEVRLAAKTSSYQQWGEALLAHALGDDLLAQRDYWVAQAGASVPPLPTDRPAHGLGRVEDTRKLAIELDEAATRRLLRGNAAYRTRIDELLLAGVYLGMRAWTGAEALRVRLDGHGREALFDALDVSATVGYFTSVHPLVLRSASGRVEDVLKAVKEQVRGIPGHGIGYGLLRYLRQEPSVVAAAEAAGEPELEFNYLGQFDQTLNAGTAFQAAPESVGRKESGERDRAHHLGLSGKVFAGQLSFVLDYCATHYDEATMQALAQHLKAGLQAIGEHCAAVGTGGHTPSDFPLARIDQASLDALQQRYPAMSRLYPATPMQAGLHYESQVEPSTYVVQIWPVLKGALDAHAFREAWTQVVARHDILRTAFVADGGTLHQLVQASVSLEWHEEDLRGIPAEAQRARFDAFRQADRLRGFDLASAPMLRIALFRLDEGSHQLLWTQHHILSDGWSSPLIYRDVMTAYQALADGGLADFGPAPVYEHYIEWLQSRDPAAALGHWRALLADFDSPTPLLIAPAAAEAPRATRECRLQLGVDGTRALQGLAQSTRTTVNTLLQWAWGYVLHRYCGEQDVVFGATVSGRPAEVPGIEEMVGLFINTIPVRIRFEAGDDVESGLQQLQETFRQGNEHAYLSLAEVQRCSAVPGGMPLFDSLLVFENLPADAKIEGASRLTSLEVESAESRQESHYRLTLVAMQDEALQIRACYAADAFADDAVARMLEHLHRVLLGMPAWVERGQLPAWVGPEERALLQAWSGSSQPLPHASVLAAFEARADATPDALALTGEGRQWTFDALDRAANRLAHGLREAGVGADVRVAICAPRSAGFVVAMLAVLKAGAAYVPLEVDAPAARLAQLV</sequence>
<protein>
    <submittedName>
        <fullName evidence="7">Amino acid adenylation domain-containing protein</fullName>
    </submittedName>
</protein>
<name>A0A7W3TQ71_9GAMM</name>
<dbReference type="PANTHER" id="PTHR45527:SF1">
    <property type="entry name" value="FATTY ACID SYNTHASE"/>
    <property type="match status" value="1"/>
</dbReference>
<gene>
    <name evidence="7" type="ORF">H4F98_16440</name>
</gene>
<dbReference type="Gene3D" id="3.40.50.12780">
    <property type="entry name" value="N-terminal domain of ligase-like"/>
    <property type="match status" value="1"/>
</dbReference>
<dbReference type="Pfam" id="PF00501">
    <property type="entry name" value="AMP-binding"/>
    <property type="match status" value="3"/>
</dbReference>
<dbReference type="CDD" id="cd19534">
    <property type="entry name" value="E_NRPS"/>
    <property type="match status" value="1"/>
</dbReference>
<dbReference type="FunFam" id="3.30.559.10:FF:000012">
    <property type="entry name" value="Non-ribosomal peptide synthetase"/>
    <property type="match status" value="1"/>
</dbReference>
<dbReference type="CDD" id="cd05930">
    <property type="entry name" value="A_NRPS"/>
    <property type="match status" value="2"/>
</dbReference>
<dbReference type="NCBIfam" id="TIGR01733">
    <property type="entry name" value="AA-adenyl-dom"/>
    <property type="match status" value="2"/>
</dbReference>
<feature type="domain" description="Carrier" evidence="6">
    <location>
        <begin position="2100"/>
        <end position="2174"/>
    </location>
</feature>
<dbReference type="FunFam" id="3.40.50.12780:FF:000012">
    <property type="entry name" value="Non-ribosomal peptide synthetase"/>
    <property type="match status" value="1"/>
</dbReference>
<dbReference type="Gene3D" id="3.30.300.30">
    <property type="match status" value="2"/>
</dbReference>
<dbReference type="FunFam" id="1.10.1200.10:FF:000005">
    <property type="entry name" value="Nonribosomal peptide synthetase 1"/>
    <property type="match status" value="1"/>
</dbReference>
<dbReference type="GO" id="GO:0031177">
    <property type="term" value="F:phosphopantetheine binding"/>
    <property type="evidence" value="ECO:0007669"/>
    <property type="project" value="InterPro"/>
</dbReference>
<evidence type="ECO:0000259" key="6">
    <source>
        <dbReference type="PROSITE" id="PS50075"/>
    </source>
</evidence>
<dbReference type="FunFam" id="3.30.300.30:FF:000010">
    <property type="entry name" value="Enterobactin synthetase component F"/>
    <property type="match status" value="2"/>
</dbReference>
<comment type="similarity">
    <text evidence="2">Belongs to the ATP-dependent AMP-binding enzyme family.</text>
</comment>
<keyword evidence="5" id="KW-0677">Repeat</keyword>
<dbReference type="Gene3D" id="3.30.559.30">
    <property type="entry name" value="Nonribosomal peptide synthetase, condensation domain"/>
    <property type="match status" value="4"/>
</dbReference>
<dbReference type="InterPro" id="IPR045851">
    <property type="entry name" value="AMP-bd_C_sf"/>
</dbReference>
<dbReference type="FunFam" id="1.10.1200.10:FF:000016">
    <property type="entry name" value="Non-ribosomal peptide synthase"/>
    <property type="match status" value="1"/>
</dbReference>